<dbReference type="InParanoid" id="I7MJE8"/>
<dbReference type="HOGENOM" id="CLU_332197_0_0_1"/>
<evidence type="ECO:0000313" key="3">
    <source>
        <dbReference type="Proteomes" id="UP000009168"/>
    </source>
</evidence>
<dbReference type="KEGG" id="tet:TTHERM_00188410"/>
<sequence length="862" mass="100279">MNQKLQTELASSSVPLHQDQIQQKSQVTSQFIRKKRKLQSAQQFKSQSKINFEQVNNISSSSKKLLSSKESKESILNFQQGYFERAETPSEGLFEDNKLVQQVFVRSSLTLNNSSNLSPVKQQICQKSTNENSFMNIQQQIEPIQIKINKQNSKGSSFSTLDGKKATEIVNQSIQNSLKVEIKIQNIKGDDDDNNNNQSLSNKPKNVIEIYKMSNSKEKGQQQNNYVQDDIQQFQTIQKIKNQGFNVISNLLDQQKSNARSNRYSYSQDLSGQVQGRSNQNSLECKNFKLADNSQKIIGEDNLKQSKHTLKEEEQQQQINIQYNSQRRDISNNYREYLKNKLQYSYPPQIQQQMEYQEEDHQRILKGGIIVGKQVQRTRKNTSYGKGISVFENLLQRKQLQINQSQNAQEQKKLVNKQNQVNFTQSFYQNLIKQSKRLNNLINQQEQDWNRKQKYINLHTKSNQESLTSTKQYNNLEANLQQQLSSSKEKFQTNAYPQSQQLCQNYSFKNDQECKENINCSLVNVEQDILGETHRSTQDVNEIFNNQLIINQAQQSSTLEIQSQKAKMQNIERPYSQSLNRSKKQKNAFDENNQISYEQQYLYNFKKKQNLYINPESNQSQQEINDSVNSVSSSFTDKVIKHFRFSNTMKNSEVKNLTSLQQQNNVQQDCQVNNFLVIQDQKDAESSNDQIIEHKIVNENSFLKKDSKQSLNKCSFTSKTSNLFDKNNFKKYKLQNNESSNNNSFQRIPNKKIISQRGSLSIPYSNRTGETLPHQFYHIQNIQDKRRSLCIESQRIINTSKNNKSSYSISPDKKIQLTSNKKIQNYVSELVNKYSHQYKMDEECGPWADDDEDDINDVAAVS</sequence>
<protein>
    <submittedName>
        <fullName evidence="2">Endo-1,4-beta-xylanase xylA, putative</fullName>
    </submittedName>
</protein>
<accession>I7MJE8</accession>
<keyword evidence="3" id="KW-1185">Reference proteome</keyword>
<organism evidence="2 3">
    <name type="scientific">Tetrahymena thermophila (strain SB210)</name>
    <dbReference type="NCBI Taxonomy" id="312017"/>
    <lineage>
        <taxon>Eukaryota</taxon>
        <taxon>Sar</taxon>
        <taxon>Alveolata</taxon>
        <taxon>Ciliophora</taxon>
        <taxon>Intramacronucleata</taxon>
        <taxon>Oligohymenophorea</taxon>
        <taxon>Hymenostomatida</taxon>
        <taxon>Tetrahymenina</taxon>
        <taxon>Tetrahymenidae</taxon>
        <taxon>Tetrahymena</taxon>
    </lineage>
</organism>
<dbReference type="RefSeq" id="XP_001016517.1">
    <property type="nucleotide sequence ID" value="XM_001016517.1"/>
</dbReference>
<name>I7MJE8_TETTS</name>
<dbReference type="Proteomes" id="UP000009168">
    <property type="component" value="Unassembled WGS sequence"/>
</dbReference>
<proteinExistence type="predicted"/>
<evidence type="ECO:0000313" key="2">
    <source>
        <dbReference type="EMBL" id="EAR96272.1"/>
    </source>
</evidence>
<dbReference type="AlphaFoldDB" id="I7MJE8"/>
<gene>
    <name evidence="2" type="ORF">TTHERM_00188410</name>
</gene>
<dbReference type="GeneID" id="7831350"/>
<keyword evidence="1" id="KW-0175">Coiled coil</keyword>
<dbReference type="EMBL" id="GG662693">
    <property type="protein sequence ID" value="EAR96272.1"/>
    <property type="molecule type" value="Genomic_DNA"/>
</dbReference>
<reference evidence="3" key="1">
    <citation type="journal article" date="2006" name="PLoS Biol.">
        <title>Macronuclear genome sequence of the ciliate Tetrahymena thermophila, a model eukaryote.</title>
        <authorList>
            <person name="Eisen J.A."/>
            <person name="Coyne R.S."/>
            <person name="Wu M."/>
            <person name="Wu D."/>
            <person name="Thiagarajan M."/>
            <person name="Wortman J.R."/>
            <person name="Badger J.H."/>
            <person name="Ren Q."/>
            <person name="Amedeo P."/>
            <person name="Jones K.M."/>
            <person name="Tallon L.J."/>
            <person name="Delcher A.L."/>
            <person name="Salzberg S.L."/>
            <person name="Silva J.C."/>
            <person name="Haas B.J."/>
            <person name="Majoros W.H."/>
            <person name="Farzad M."/>
            <person name="Carlton J.M."/>
            <person name="Smith R.K. Jr."/>
            <person name="Garg J."/>
            <person name="Pearlman R.E."/>
            <person name="Karrer K.M."/>
            <person name="Sun L."/>
            <person name="Manning G."/>
            <person name="Elde N.C."/>
            <person name="Turkewitz A.P."/>
            <person name="Asai D.J."/>
            <person name="Wilkes D.E."/>
            <person name="Wang Y."/>
            <person name="Cai H."/>
            <person name="Collins K."/>
            <person name="Stewart B.A."/>
            <person name="Lee S.R."/>
            <person name="Wilamowska K."/>
            <person name="Weinberg Z."/>
            <person name="Ruzzo W.L."/>
            <person name="Wloga D."/>
            <person name="Gaertig J."/>
            <person name="Frankel J."/>
            <person name="Tsao C.-C."/>
            <person name="Gorovsky M.A."/>
            <person name="Keeling P.J."/>
            <person name="Waller R.F."/>
            <person name="Patron N.J."/>
            <person name="Cherry J.M."/>
            <person name="Stover N.A."/>
            <person name="Krieger C.J."/>
            <person name="del Toro C."/>
            <person name="Ryder H.F."/>
            <person name="Williamson S.C."/>
            <person name="Barbeau R.A."/>
            <person name="Hamilton E.P."/>
            <person name="Orias E."/>
        </authorList>
    </citation>
    <scope>NUCLEOTIDE SEQUENCE [LARGE SCALE GENOMIC DNA]</scope>
    <source>
        <strain evidence="3">SB210</strain>
    </source>
</reference>
<feature type="coiled-coil region" evidence="1">
    <location>
        <begin position="391"/>
        <end position="448"/>
    </location>
</feature>
<evidence type="ECO:0000256" key="1">
    <source>
        <dbReference type="SAM" id="Coils"/>
    </source>
</evidence>